<keyword evidence="4 15" id="KW-0812">Transmembrane</keyword>
<evidence type="ECO:0000256" key="14">
    <source>
        <dbReference type="PROSITE-ProRule" id="PRU00276"/>
    </source>
</evidence>
<evidence type="ECO:0000256" key="13">
    <source>
        <dbReference type="ARBA" id="ARBA00023157"/>
    </source>
</evidence>
<dbReference type="InterPro" id="IPR051489">
    <property type="entry name" value="ADAM_Metalloproteinase"/>
</dbReference>
<dbReference type="InterPro" id="IPR001590">
    <property type="entry name" value="Peptidase_M12B"/>
</dbReference>
<evidence type="ECO:0000256" key="3">
    <source>
        <dbReference type="ARBA" id="ARBA00022670"/>
    </source>
</evidence>
<dbReference type="PROSITE" id="PS50214">
    <property type="entry name" value="DISINTEGRIN_2"/>
    <property type="match status" value="1"/>
</dbReference>
<dbReference type="GeneTree" id="ENSGT00940000155443"/>
<keyword evidence="20" id="KW-1185">Reference proteome</keyword>
<dbReference type="Ensembl" id="ENSECRT00000015026.1">
    <property type="protein sequence ID" value="ENSECRP00000014767.1"/>
    <property type="gene ID" value="ENSECRG00000009845.1"/>
</dbReference>
<dbReference type="Gene3D" id="4.10.70.10">
    <property type="entry name" value="Disintegrin domain"/>
    <property type="match status" value="1"/>
</dbReference>
<feature type="binding site" evidence="14">
    <location>
        <position position="435"/>
    </location>
    <ligand>
        <name>Zn(2+)</name>
        <dbReference type="ChEBI" id="CHEBI:29105"/>
        <note>catalytic</note>
    </ligand>
</feature>
<organism evidence="19 20">
    <name type="scientific">Erpetoichthys calabaricus</name>
    <name type="common">Rope fish</name>
    <name type="synonym">Calamoichthys calabaricus</name>
    <dbReference type="NCBI Taxonomy" id="27687"/>
    <lineage>
        <taxon>Eukaryota</taxon>
        <taxon>Metazoa</taxon>
        <taxon>Chordata</taxon>
        <taxon>Craniata</taxon>
        <taxon>Vertebrata</taxon>
        <taxon>Euteleostomi</taxon>
        <taxon>Actinopterygii</taxon>
        <taxon>Polypteriformes</taxon>
        <taxon>Polypteridae</taxon>
        <taxon>Erpetoichthys</taxon>
    </lineage>
</organism>
<evidence type="ECO:0000256" key="15">
    <source>
        <dbReference type="SAM" id="Phobius"/>
    </source>
</evidence>
<keyword evidence="5 14" id="KW-0479">Metal-binding</keyword>
<dbReference type="FunFam" id="3.40.390.10:FF:000017">
    <property type="entry name" value="Disintegrin and metalloproteinase domain-containing protein 17"/>
    <property type="match status" value="1"/>
</dbReference>
<reference evidence="19" key="3">
    <citation type="submission" date="2025-09" db="UniProtKB">
        <authorList>
            <consortium name="Ensembl"/>
        </authorList>
    </citation>
    <scope>IDENTIFICATION</scope>
</reference>
<evidence type="ECO:0000256" key="11">
    <source>
        <dbReference type="ARBA" id="ARBA00023049"/>
    </source>
</evidence>
<dbReference type="FunFam" id="4.10.70.10:FF:000003">
    <property type="entry name" value="Disintegrin and metalloproteinase domain-containing protein 17"/>
    <property type="match status" value="1"/>
</dbReference>
<dbReference type="CDD" id="cd14246">
    <property type="entry name" value="ADAM17_MPD"/>
    <property type="match status" value="1"/>
</dbReference>
<evidence type="ECO:0000256" key="6">
    <source>
        <dbReference type="ARBA" id="ARBA00022729"/>
    </source>
</evidence>
<dbReference type="GO" id="GO:0004222">
    <property type="term" value="F:metalloendopeptidase activity"/>
    <property type="evidence" value="ECO:0007669"/>
    <property type="project" value="InterPro"/>
</dbReference>
<dbReference type="Pfam" id="PF13574">
    <property type="entry name" value="Reprolysin_2"/>
    <property type="match status" value="1"/>
</dbReference>
<dbReference type="GO" id="GO:0007219">
    <property type="term" value="P:Notch signaling pathway"/>
    <property type="evidence" value="ECO:0007669"/>
    <property type="project" value="UniProtKB-KW"/>
</dbReference>
<comment type="subcellular location">
    <subcellularLocation>
        <location evidence="2">Membrane</location>
        <topology evidence="2">Single-pass type I membrane protein</topology>
    </subcellularLocation>
</comment>
<dbReference type="InterPro" id="IPR034025">
    <property type="entry name" value="ADAM10_ADAM17"/>
</dbReference>
<feature type="chain" id="PRO_5034162797" evidence="16">
    <location>
        <begin position="35"/>
        <end position="845"/>
    </location>
</feature>
<comment type="caution">
    <text evidence="14">Lacks conserved residue(s) required for the propagation of feature annotation.</text>
</comment>
<gene>
    <name evidence="19" type="primary">ADAM17</name>
    <name evidence="19" type="synonym">adam17b</name>
</gene>
<dbReference type="InterPro" id="IPR032029">
    <property type="entry name" value="ADAM17_MPD"/>
</dbReference>
<dbReference type="PROSITE" id="PS50215">
    <property type="entry name" value="ADAM_MEPRO"/>
    <property type="match status" value="1"/>
</dbReference>
<evidence type="ECO:0000313" key="20">
    <source>
        <dbReference type="Proteomes" id="UP000694620"/>
    </source>
</evidence>
<reference evidence="19" key="2">
    <citation type="submission" date="2025-08" db="UniProtKB">
        <authorList>
            <consortium name="Ensembl"/>
        </authorList>
    </citation>
    <scope>IDENTIFICATION</scope>
</reference>
<evidence type="ECO:0000256" key="9">
    <source>
        <dbReference type="ARBA" id="ARBA00022976"/>
    </source>
</evidence>
<evidence type="ECO:0000256" key="12">
    <source>
        <dbReference type="ARBA" id="ARBA00023136"/>
    </source>
</evidence>
<keyword evidence="9" id="KW-0914">Notch signaling pathway</keyword>
<dbReference type="PANTHER" id="PTHR45702">
    <property type="entry name" value="ADAM10/ADAM17 METALLOPEPTIDASE FAMILY MEMBER"/>
    <property type="match status" value="1"/>
</dbReference>
<feature type="transmembrane region" description="Helical" evidence="15">
    <location>
        <begin position="692"/>
        <end position="714"/>
    </location>
</feature>
<keyword evidence="12 15" id="KW-0472">Membrane</keyword>
<evidence type="ECO:0000256" key="8">
    <source>
        <dbReference type="ARBA" id="ARBA00022833"/>
    </source>
</evidence>
<keyword evidence="11" id="KW-0482">Metalloprotease</keyword>
<dbReference type="InterPro" id="IPR001762">
    <property type="entry name" value="Disintegrin_dom"/>
</dbReference>
<keyword evidence="7" id="KW-0378">Hydrolase</keyword>
<evidence type="ECO:0000256" key="16">
    <source>
        <dbReference type="SAM" id="SignalP"/>
    </source>
</evidence>
<keyword evidence="8 14" id="KW-0862">Zinc</keyword>
<dbReference type="GO" id="GO:0046872">
    <property type="term" value="F:metal ion binding"/>
    <property type="evidence" value="ECO:0007669"/>
    <property type="project" value="UniProtKB-KW"/>
</dbReference>
<dbReference type="SUPFAM" id="SSF57552">
    <property type="entry name" value="Blood coagulation inhibitor (disintegrin)"/>
    <property type="match status" value="1"/>
</dbReference>
<reference evidence="19" key="1">
    <citation type="submission" date="2021-06" db="EMBL/GenBank/DDBJ databases">
        <authorList>
            <consortium name="Wellcome Sanger Institute Data Sharing"/>
        </authorList>
    </citation>
    <scope>NUCLEOTIDE SEQUENCE [LARGE SCALE GENOMIC DNA]</scope>
</reference>
<proteinExistence type="predicted"/>
<dbReference type="AlphaFoldDB" id="A0A8C4SC45"/>
<feature type="active site" evidence="14">
    <location>
        <position position="426"/>
    </location>
</feature>
<feature type="signal peptide" evidence="16">
    <location>
        <begin position="1"/>
        <end position="34"/>
    </location>
</feature>
<evidence type="ECO:0000256" key="10">
    <source>
        <dbReference type="ARBA" id="ARBA00022989"/>
    </source>
</evidence>
<evidence type="ECO:0000313" key="19">
    <source>
        <dbReference type="Ensembl" id="ENSECRP00000014767.1"/>
    </source>
</evidence>
<evidence type="ECO:0000256" key="4">
    <source>
        <dbReference type="ARBA" id="ARBA00022692"/>
    </source>
</evidence>
<dbReference type="Pfam" id="PF16698">
    <property type="entry name" value="ADAM17_MPD"/>
    <property type="match status" value="1"/>
</dbReference>
<feature type="binding site" evidence="14">
    <location>
        <position position="425"/>
    </location>
    <ligand>
        <name>Zn(2+)</name>
        <dbReference type="ChEBI" id="CHEBI:29105"/>
        <note>catalytic</note>
    </ligand>
</feature>
<dbReference type="InterPro" id="IPR024079">
    <property type="entry name" value="MetalloPept_cat_dom_sf"/>
</dbReference>
<keyword evidence="13" id="KW-1015">Disulfide bond</keyword>
<name>A0A8C4SC45_ERPCA</name>
<accession>A0A8C4SC45</accession>
<evidence type="ECO:0000256" key="7">
    <source>
        <dbReference type="ARBA" id="ARBA00022801"/>
    </source>
</evidence>
<dbReference type="Gene3D" id="3.40.390.10">
    <property type="entry name" value="Collagenase (Catalytic Domain)"/>
    <property type="match status" value="1"/>
</dbReference>
<dbReference type="GO" id="GO:0006509">
    <property type="term" value="P:membrane protein ectodomain proteolysis"/>
    <property type="evidence" value="ECO:0007669"/>
    <property type="project" value="UniProtKB-ARBA"/>
</dbReference>
<protein>
    <submittedName>
        <fullName evidence="19">ADAM metallopeptidase domain 17b</fullName>
    </submittedName>
</protein>
<evidence type="ECO:0000259" key="18">
    <source>
        <dbReference type="PROSITE" id="PS50215"/>
    </source>
</evidence>
<feature type="domain" description="Peptidase M12B" evidence="18">
    <location>
        <begin position="244"/>
        <end position="494"/>
    </location>
</feature>
<feature type="domain" description="Disintegrin" evidence="17">
    <location>
        <begin position="495"/>
        <end position="583"/>
    </location>
</feature>
<keyword evidence="10 15" id="KW-1133">Transmembrane helix</keyword>
<evidence type="ECO:0000256" key="5">
    <source>
        <dbReference type="ARBA" id="ARBA00022723"/>
    </source>
</evidence>
<dbReference type="GO" id="GO:0005886">
    <property type="term" value="C:plasma membrane"/>
    <property type="evidence" value="ECO:0007669"/>
    <property type="project" value="TreeGrafter"/>
</dbReference>
<keyword evidence="3" id="KW-0645">Protease</keyword>
<dbReference type="CDD" id="cd04270">
    <property type="entry name" value="ZnMc_TACE_like"/>
    <property type="match status" value="1"/>
</dbReference>
<evidence type="ECO:0000256" key="2">
    <source>
        <dbReference type="ARBA" id="ARBA00004479"/>
    </source>
</evidence>
<dbReference type="Proteomes" id="UP000694620">
    <property type="component" value="Chromosome 3"/>
</dbReference>
<keyword evidence="6 16" id="KW-0732">Signal</keyword>
<feature type="binding site" evidence="14">
    <location>
        <position position="429"/>
    </location>
    <ligand>
        <name>Zn(2+)</name>
        <dbReference type="ChEBI" id="CHEBI:29105"/>
        <note>catalytic</note>
    </ligand>
</feature>
<dbReference type="OrthoDB" id="2131567at2759"/>
<dbReference type="PANTHER" id="PTHR45702:SF6">
    <property type="entry name" value="DISINTEGRIN AND METALLOPROTEINASE DOMAIN-CONTAINING PROTEIN 17"/>
    <property type="match status" value="1"/>
</dbReference>
<sequence>MPNLDAVSLRRGLGLWALLLLCVGSLLLSPSALSAERTGRAAATGTLESKEEAETLNAILSDYDIFTLSSIRQHSLKKRDLESQTHVERLISFTTLGRHFKLYLTSSRDHFSETFKATIVGKDGKEKDYPVKWQDFLIGHVVGEEGSRVQAHIDDKDFMAHIITDEGEYNMEPIWRFVNSTSDDRILAYKSADIKDFGRLHSPSVCGYIKQDEINLDLGTAQEAKKEHFHREKRHKTPADRRRDTCKLLIVADHRFFKQMGRSEESTTINYLIELIDRVDDIYRNTTWGGEFKGYGVQIEQILLNSVENTTTNGKRHYNMPGNYPDEKKEAWDVKALLEQFSFDIAEKASNVCLAHLFTYQDFEHGTLGLAYVGSPKPQAPGGICPKPYPAKGSAKSVYLNTGLTTTKNYGKTILTKEADLVTTHELGHNFGAEHDPDNIADCAPSDDQGGKFVMYPIAVSGDHDNNKRFSSCSKQSIYKTLEGKAKDCFKERNNKVCGNSRVDEGEECDPGLLHMSEDPCCTDQCKFRPMAECSDRNSPCCRTCKFEQAGKVCQEAINATCKGESTCTGKSSECPPPANAADETVCVDMGKCHNGDCIPFCEAVKNLKSCACNETDNSCKVCCKDRNGVCKPYEKSKGQFLFLRKGKPCTVGFCDGNGKCMKQVQDAIERLWDFIEKLNINTFGKFLADNIVGSVVVFSLAFWIPLSILVHCVDKRLDKQYEENTKSLFYPSNAEMDSASVRIVKLPSQSANRFQAPPIQPLAVVPPTVPAGPKIDHPRMATIQEDPSSDSHIDEDVLDEDFQNSGTVAKSFEDLTENPVARSEKAMSFRLQRQARIDSKETEC</sequence>
<evidence type="ECO:0000259" key="17">
    <source>
        <dbReference type="PROSITE" id="PS50214"/>
    </source>
</evidence>
<dbReference type="InterPro" id="IPR036436">
    <property type="entry name" value="Disintegrin_dom_sf"/>
</dbReference>
<comment type="cofactor">
    <cofactor evidence="1">
        <name>Zn(2+)</name>
        <dbReference type="ChEBI" id="CHEBI:29105"/>
    </cofactor>
</comment>
<dbReference type="SUPFAM" id="SSF55486">
    <property type="entry name" value="Metalloproteases ('zincins'), catalytic domain"/>
    <property type="match status" value="1"/>
</dbReference>
<dbReference type="SMART" id="SM00050">
    <property type="entry name" value="DISIN"/>
    <property type="match status" value="1"/>
</dbReference>
<dbReference type="Pfam" id="PF00200">
    <property type="entry name" value="Disintegrin"/>
    <property type="match status" value="1"/>
</dbReference>
<evidence type="ECO:0000256" key="1">
    <source>
        <dbReference type="ARBA" id="ARBA00001947"/>
    </source>
</evidence>
<dbReference type="Gene3D" id="4.10.70.30">
    <property type="match status" value="1"/>
</dbReference>